<evidence type="ECO:0000313" key="6">
    <source>
        <dbReference type="Proteomes" id="UP001159042"/>
    </source>
</evidence>
<keyword evidence="4" id="KW-0812">Transmembrane</keyword>
<keyword evidence="4" id="KW-0472">Membrane</keyword>
<feature type="transmembrane region" description="Helical" evidence="4">
    <location>
        <begin position="233"/>
        <end position="256"/>
    </location>
</feature>
<dbReference type="GO" id="GO:0008484">
    <property type="term" value="F:sulfuric ester hydrolase activity"/>
    <property type="evidence" value="ECO:0007669"/>
    <property type="project" value="InterPro"/>
</dbReference>
<organism evidence="5 6">
    <name type="scientific">Exocentrus adspersus</name>
    <dbReference type="NCBI Taxonomy" id="1586481"/>
    <lineage>
        <taxon>Eukaryota</taxon>
        <taxon>Metazoa</taxon>
        <taxon>Ecdysozoa</taxon>
        <taxon>Arthropoda</taxon>
        <taxon>Hexapoda</taxon>
        <taxon>Insecta</taxon>
        <taxon>Pterygota</taxon>
        <taxon>Neoptera</taxon>
        <taxon>Endopterygota</taxon>
        <taxon>Coleoptera</taxon>
        <taxon>Polyphaga</taxon>
        <taxon>Cucujiformia</taxon>
        <taxon>Chrysomeloidea</taxon>
        <taxon>Cerambycidae</taxon>
        <taxon>Lamiinae</taxon>
        <taxon>Acanthocinini</taxon>
        <taxon>Exocentrus</taxon>
    </lineage>
</organism>
<dbReference type="AlphaFoldDB" id="A0AAV8VMK1"/>
<evidence type="ECO:0000256" key="1">
    <source>
        <dbReference type="ARBA" id="ARBA00022723"/>
    </source>
</evidence>
<evidence type="ECO:0000256" key="4">
    <source>
        <dbReference type="SAM" id="Phobius"/>
    </source>
</evidence>
<gene>
    <name evidence="5" type="ORF">NQ315_014761</name>
</gene>
<proteinExistence type="predicted"/>
<dbReference type="InterPro" id="IPR017850">
    <property type="entry name" value="Alkaline_phosphatase_core_sf"/>
</dbReference>
<protein>
    <submittedName>
        <fullName evidence="5">Uncharacterized protein</fullName>
    </submittedName>
</protein>
<accession>A0AAV8VMK1</accession>
<dbReference type="Proteomes" id="UP001159042">
    <property type="component" value="Unassembled WGS sequence"/>
</dbReference>
<evidence type="ECO:0000313" key="5">
    <source>
        <dbReference type="EMBL" id="KAJ8915254.1"/>
    </source>
</evidence>
<keyword evidence="1" id="KW-0479">Metal-binding</keyword>
<dbReference type="InterPro" id="IPR047115">
    <property type="entry name" value="ARSB"/>
</dbReference>
<name>A0AAV8VMK1_9CUCU</name>
<keyword evidence="4" id="KW-1133">Transmembrane helix</keyword>
<keyword evidence="3" id="KW-0325">Glycoprotein</keyword>
<comment type="caution">
    <text evidence="5">The sequence shown here is derived from an EMBL/GenBank/DDBJ whole genome shotgun (WGS) entry which is preliminary data.</text>
</comment>
<keyword evidence="2" id="KW-0106">Calcium</keyword>
<dbReference type="GO" id="GO:0046872">
    <property type="term" value="F:metal ion binding"/>
    <property type="evidence" value="ECO:0007669"/>
    <property type="project" value="UniProtKB-KW"/>
</dbReference>
<reference evidence="5 6" key="1">
    <citation type="journal article" date="2023" name="Insect Mol. Biol.">
        <title>Genome sequencing provides insights into the evolution of gene families encoding plant cell wall-degrading enzymes in longhorned beetles.</title>
        <authorList>
            <person name="Shin N.R."/>
            <person name="Okamura Y."/>
            <person name="Kirsch R."/>
            <person name="Pauchet Y."/>
        </authorList>
    </citation>
    <scope>NUCLEOTIDE SEQUENCE [LARGE SCALE GENOMIC DNA]</scope>
    <source>
        <strain evidence="5">EAD_L_NR</strain>
    </source>
</reference>
<evidence type="ECO:0000256" key="3">
    <source>
        <dbReference type="ARBA" id="ARBA00023180"/>
    </source>
</evidence>
<sequence>MYSKHHKSGLNKTQLSQIDGLDMWSCISEADKCSRTELVYNIDDIADYGAIRVNDWKYIYGSTNNGRADRWFGNSGKSDKYVYDIEAVLSSKVATSLAGVITQRQIKEKGVNLYINLLNEKTLLRLRQESTIKCAEVNEKFQSSLYQCDLLQSPCLFNISNDPCEQINLLQDKSVEVTKLVQKLVTYRKTIVKARNAPRDPKANPINWKNTWINWKDYENIETKKQIINYPSIPAVGLLGATVVTILFIVTTLIILKLKKSKICKGGRNNNCWFGNFEERDEEIIPNRKGSFFESRELQSQVYLKQNIRTVY</sequence>
<dbReference type="Gene3D" id="3.30.1120.10">
    <property type="match status" value="1"/>
</dbReference>
<dbReference type="SUPFAM" id="SSF53649">
    <property type="entry name" value="Alkaline phosphatase-like"/>
    <property type="match status" value="1"/>
</dbReference>
<keyword evidence="6" id="KW-1185">Reference proteome</keyword>
<dbReference type="PANTHER" id="PTHR10342:SF264">
    <property type="entry name" value="MIP05773P-RELATED"/>
    <property type="match status" value="1"/>
</dbReference>
<dbReference type="EMBL" id="JANEYG010000055">
    <property type="protein sequence ID" value="KAJ8915254.1"/>
    <property type="molecule type" value="Genomic_DNA"/>
</dbReference>
<evidence type="ECO:0000256" key="2">
    <source>
        <dbReference type="ARBA" id="ARBA00022837"/>
    </source>
</evidence>
<dbReference type="PANTHER" id="PTHR10342">
    <property type="entry name" value="ARYLSULFATASE"/>
    <property type="match status" value="1"/>
</dbReference>